<dbReference type="EMBL" id="KX388536">
    <property type="protein sequence ID" value="ARU12628.1"/>
    <property type="molecule type" value="Genomic_DNA"/>
</dbReference>
<protein>
    <submittedName>
        <fullName evidence="1">Uncharacterized protein</fullName>
    </submittedName>
</protein>
<name>A0A2P0QK21_AGRTU</name>
<proteinExistence type="predicted"/>
<reference evidence="1" key="1">
    <citation type="journal article" date="2018" name="Plasmid">
        <title>Complete sequence of the tumor-inducing plasmid pTiChry5 from the hypervirulent Agrobacterium tumefaciens strain Chry5.</title>
        <authorList>
            <person name="Shao S."/>
            <person name="Zhang X."/>
            <person name="van Heusden G.P.H."/>
            <person name="Hooykaas P.J."/>
        </authorList>
    </citation>
    <scope>NUCLEOTIDE SEQUENCE</scope>
    <source>
        <strain evidence="1">Chry5</strain>
        <plasmid evidence="1">pTiChry5</plasmid>
    </source>
</reference>
<keyword evidence="1" id="KW-0614">Plasmid</keyword>
<dbReference type="AlphaFoldDB" id="A0A2P0QK21"/>
<geneLocation type="plasmid" evidence="1">
    <name>pTiChry5</name>
</geneLocation>
<sequence length="47" mass="5555">METLNRWASWEESCPPASRLRRLAYRKNLLEVQKFEAVQLQSIVHVA</sequence>
<organism evidence="1">
    <name type="scientific">Agrobacterium tumefaciens</name>
    <dbReference type="NCBI Taxonomy" id="358"/>
    <lineage>
        <taxon>Bacteria</taxon>
        <taxon>Pseudomonadati</taxon>
        <taxon>Pseudomonadota</taxon>
        <taxon>Alphaproteobacteria</taxon>
        <taxon>Hyphomicrobiales</taxon>
        <taxon>Rhizobiaceae</taxon>
        <taxon>Rhizobium/Agrobacterium group</taxon>
        <taxon>Agrobacterium</taxon>
        <taxon>Agrobacterium tumefaciens complex</taxon>
    </lineage>
</organism>
<accession>A0A2P0QK21</accession>
<gene>
    <name evidence="1" type="ORF">AgrTiChry5_230</name>
</gene>
<evidence type="ECO:0000313" key="1">
    <source>
        <dbReference type="EMBL" id="ARU12628.1"/>
    </source>
</evidence>